<evidence type="ECO:0000313" key="7">
    <source>
        <dbReference type="EMBL" id="WFD36309.1"/>
    </source>
</evidence>
<dbReference type="Pfam" id="PF00111">
    <property type="entry name" value="Fer2"/>
    <property type="match status" value="1"/>
</dbReference>
<dbReference type="SUPFAM" id="SSF50249">
    <property type="entry name" value="Nucleic acid-binding proteins"/>
    <property type="match status" value="1"/>
</dbReference>
<dbReference type="CDD" id="cd04496">
    <property type="entry name" value="SSB_OBF"/>
    <property type="match status" value="1"/>
</dbReference>
<dbReference type="InterPro" id="IPR012340">
    <property type="entry name" value="NA-bd_OB-fold"/>
</dbReference>
<dbReference type="InterPro" id="IPR036010">
    <property type="entry name" value="2Fe-2S_ferredoxin-like_sf"/>
</dbReference>
<proteinExistence type="predicted"/>
<gene>
    <name evidence="7" type="ORF">MCUN1_003188</name>
</gene>
<dbReference type="InterPro" id="IPR012675">
    <property type="entry name" value="Beta-grasp_dom_sf"/>
</dbReference>
<dbReference type="EMBL" id="CP119880">
    <property type="protein sequence ID" value="WFD36309.1"/>
    <property type="molecule type" value="Genomic_DNA"/>
</dbReference>
<evidence type="ECO:0000259" key="6">
    <source>
        <dbReference type="Pfam" id="PF00111"/>
    </source>
</evidence>
<dbReference type="GO" id="GO:0003697">
    <property type="term" value="F:single-stranded DNA binding"/>
    <property type="evidence" value="ECO:0007669"/>
    <property type="project" value="InterPro"/>
</dbReference>
<dbReference type="Gene3D" id="2.40.50.140">
    <property type="entry name" value="Nucleic acid-binding proteins"/>
    <property type="match status" value="1"/>
</dbReference>
<dbReference type="EC" id="2.8.1.8" evidence="7"/>
<dbReference type="GO" id="GO:0016992">
    <property type="term" value="F:lipoate synthase activity"/>
    <property type="evidence" value="ECO:0007669"/>
    <property type="project" value="UniProtKB-EC"/>
</dbReference>
<feature type="domain" description="2Fe-2S ferredoxin-type" evidence="6">
    <location>
        <begin position="367"/>
        <end position="415"/>
    </location>
</feature>
<dbReference type="CDD" id="cd00207">
    <property type="entry name" value="fer2"/>
    <property type="match status" value="1"/>
</dbReference>
<dbReference type="Proteomes" id="UP001219933">
    <property type="component" value="Chromosome 4"/>
</dbReference>
<feature type="region of interest" description="Disordered" evidence="5">
    <location>
        <begin position="498"/>
        <end position="522"/>
    </location>
</feature>
<dbReference type="InterPro" id="IPR009737">
    <property type="entry name" value="Aim32/Apd1-like"/>
</dbReference>
<keyword evidence="1" id="KW-0479">Metal-binding</keyword>
<evidence type="ECO:0000256" key="5">
    <source>
        <dbReference type="SAM" id="MobiDB-lite"/>
    </source>
</evidence>
<dbReference type="SUPFAM" id="SSF54292">
    <property type="entry name" value="2Fe-2S ferredoxin-like"/>
    <property type="match status" value="1"/>
</dbReference>
<evidence type="ECO:0000256" key="4">
    <source>
        <dbReference type="PROSITE-ProRule" id="PRU00252"/>
    </source>
</evidence>
<keyword evidence="7" id="KW-0808">Transferase</keyword>
<dbReference type="SUPFAM" id="SSF52833">
    <property type="entry name" value="Thioredoxin-like"/>
    <property type="match status" value="1"/>
</dbReference>
<keyword evidence="2" id="KW-0411">Iron-sulfur</keyword>
<evidence type="ECO:0000256" key="2">
    <source>
        <dbReference type="ARBA" id="ARBA00023014"/>
    </source>
</evidence>
<dbReference type="Gene3D" id="3.10.20.30">
    <property type="match status" value="1"/>
</dbReference>
<dbReference type="PANTHER" id="PTHR31902">
    <property type="entry name" value="ACTIN PATCHES DISTAL PROTEIN 1"/>
    <property type="match status" value="1"/>
</dbReference>
<dbReference type="Pfam" id="PF00436">
    <property type="entry name" value="SSB"/>
    <property type="match status" value="1"/>
</dbReference>
<sequence length="539" mass="58438">MIIRSACRHAWLNKSSAWRAVRPYSTLPYDPAPALDAQGRIPAAPYTQDPLCGTAPEYKTHLLVWPAEKSRPSSTWPESLPSVSPLVAELAGRRGANGSMAGYGVTFAQGASLLPSPQVSWNPQTVPAQRVPPGHVSEDEKFWLYAYRAGKVAKYPDAVSLNTLPSGKDLAAQFDRLLEEPDALKSEETHIYVCTHGTVDCRCGVVGGNLVEELKEQVRRHEADCQAKGTRPSRKVRVIPVSHIGGHKFAANALVYPHGDWYGNLRVSDAPLLLRAALAPASSYHDLDDTRERLVVWPRWRGRLGMSQLEQNEHYSLWGPPVVYSANITPRARVGAPVASAAGESDKVPAATAASEEALRIRFRSPEGEWFNIDAEDGESIMEIARRHDLPGIEATCGGDLECATCHAYVCGPSADENAEGALDTPAPEDAGLGAVSDEEDDMLEYTSLMLAAAAPKRAFSTSSAAQLARMQLIGRLVASPETRLSRTGKEYLRYTVATSDPLGPPNEDGSPAEPTSSFHSVFAFGEERVNRLRDLPKG</sequence>
<evidence type="ECO:0000256" key="3">
    <source>
        <dbReference type="ARBA" id="ARBA00023125"/>
    </source>
</evidence>
<keyword evidence="3 4" id="KW-0238">DNA-binding</keyword>
<evidence type="ECO:0000256" key="1">
    <source>
        <dbReference type="ARBA" id="ARBA00022714"/>
    </source>
</evidence>
<dbReference type="Pfam" id="PF06999">
    <property type="entry name" value="Suc_Fer-like"/>
    <property type="match status" value="1"/>
</dbReference>
<reference evidence="7" key="1">
    <citation type="submission" date="2023-03" db="EMBL/GenBank/DDBJ databases">
        <title>Mating type loci evolution in Malassezia.</title>
        <authorList>
            <person name="Coelho M.A."/>
        </authorList>
    </citation>
    <scope>NUCLEOTIDE SEQUENCE</scope>
    <source>
        <strain evidence="7">CBS 11721</strain>
    </source>
</reference>
<dbReference type="Gene3D" id="3.40.30.10">
    <property type="entry name" value="Glutaredoxin"/>
    <property type="match status" value="1"/>
</dbReference>
<organism evidence="7 8">
    <name type="scientific">Malassezia cuniculi</name>
    <dbReference type="NCBI Taxonomy" id="948313"/>
    <lineage>
        <taxon>Eukaryota</taxon>
        <taxon>Fungi</taxon>
        <taxon>Dikarya</taxon>
        <taxon>Basidiomycota</taxon>
        <taxon>Ustilaginomycotina</taxon>
        <taxon>Malasseziomycetes</taxon>
        <taxon>Malasseziales</taxon>
        <taxon>Malasseziaceae</taxon>
        <taxon>Malassezia</taxon>
    </lineage>
</organism>
<name>A0AAF0EW80_9BASI</name>
<dbReference type="InterPro" id="IPR000424">
    <property type="entry name" value="Primosome_PriB/ssb"/>
</dbReference>
<dbReference type="InterPro" id="IPR036249">
    <property type="entry name" value="Thioredoxin-like_sf"/>
</dbReference>
<dbReference type="GO" id="GO:0051537">
    <property type="term" value="F:2 iron, 2 sulfur cluster binding"/>
    <property type="evidence" value="ECO:0007669"/>
    <property type="project" value="UniProtKB-KW"/>
</dbReference>
<keyword evidence="1" id="KW-0408">Iron</keyword>
<dbReference type="AlphaFoldDB" id="A0AAF0EW80"/>
<dbReference type="CDD" id="cd03062">
    <property type="entry name" value="TRX_Fd_Sucrase"/>
    <property type="match status" value="1"/>
</dbReference>
<protein>
    <submittedName>
        <fullName evidence="7">Lipoyl synthase</fullName>
        <ecNumber evidence="7">2.8.1.8</ecNumber>
    </submittedName>
</protein>
<accession>A0AAF0EW80</accession>
<dbReference type="PROSITE" id="PS50935">
    <property type="entry name" value="SSB"/>
    <property type="match status" value="1"/>
</dbReference>
<keyword evidence="8" id="KW-1185">Reference proteome</keyword>
<keyword evidence="1" id="KW-0001">2Fe-2S</keyword>
<evidence type="ECO:0000313" key="8">
    <source>
        <dbReference type="Proteomes" id="UP001219933"/>
    </source>
</evidence>
<dbReference type="InterPro" id="IPR001041">
    <property type="entry name" value="2Fe-2S_ferredoxin-type"/>
</dbReference>